<organism evidence="2 3">
    <name type="scientific">Rattus norvegicus</name>
    <name type="common">Rat</name>
    <dbReference type="NCBI Taxonomy" id="10116"/>
    <lineage>
        <taxon>Eukaryota</taxon>
        <taxon>Metazoa</taxon>
        <taxon>Chordata</taxon>
        <taxon>Craniata</taxon>
        <taxon>Vertebrata</taxon>
        <taxon>Euteleostomi</taxon>
        <taxon>Mammalia</taxon>
        <taxon>Eutheria</taxon>
        <taxon>Euarchontoglires</taxon>
        <taxon>Glires</taxon>
        <taxon>Rodentia</taxon>
        <taxon>Myomorpha</taxon>
        <taxon>Muroidea</taxon>
        <taxon>Muridae</taxon>
        <taxon>Murinae</taxon>
        <taxon>Rattus</taxon>
    </lineage>
</organism>
<dbReference type="Proteomes" id="UP000234681">
    <property type="component" value="Chromosome 20"/>
</dbReference>
<evidence type="ECO:0000313" key="3">
    <source>
        <dbReference type="Proteomes" id="UP000234681"/>
    </source>
</evidence>
<gene>
    <name evidence="2" type="ORF">rCG_58493</name>
</gene>
<name>A6K6U5_RAT</name>
<evidence type="ECO:0000313" key="2">
    <source>
        <dbReference type="EMBL" id="EDL99664.1"/>
    </source>
</evidence>
<evidence type="ECO:0000256" key="1">
    <source>
        <dbReference type="SAM" id="MobiDB-lite"/>
    </source>
</evidence>
<accession>A6K6U5</accession>
<dbReference type="AlphaFoldDB" id="A6K6U5"/>
<protein>
    <submittedName>
        <fullName evidence="2">RCG58493</fullName>
    </submittedName>
</protein>
<dbReference type="EMBL" id="CH474025">
    <property type="protein sequence ID" value="EDL99664.1"/>
    <property type="molecule type" value="Genomic_DNA"/>
</dbReference>
<feature type="region of interest" description="Disordered" evidence="1">
    <location>
        <begin position="113"/>
        <end position="133"/>
    </location>
</feature>
<reference evidence="3" key="1">
    <citation type="submission" date="2005-09" db="EMBL/GenBank/DDBJ databases">
        <authorList>
            <person name="Mural R.J."/>
            <person name="Li P.W."/>
            <person name="Adams M.D."/>
            <person name="Amanatides P.G."/>
            <person name="Baden-Tillson H."/>
            <person name="Barnstead M."/>
            <person name="Chin S.H."/>
            <person name="Dew I."/>
            <person name="Evans C.A."/>
            <person name="Ferriera S."/>
            <person name="Flanigan M."/>
            <person name="Fosler C."/>
            <person name="Glodek A."/>
            <person name="Gu Z."/>
            <person name="Holt R.A."/>
            <person name="Jennings D."/>
            <person name="Kraft C.L."/>
            <person name="Lu F."/>
            <person name="Nguyen T."/>
            <person name="Nusskern D.R."/>
            <person name="Pfannkoch C.M."/>
            <person name="Sitter C."/>
            <person name="Sutton G.G."/>
            <person name="Venter J.C."/>
            <person name="Wang Z."/>
            <person name="Woodage T."/>
            <person name="Zheng X.H."/>
            <person name="Zhong F."/>
        </authorList>
    </citation>
    <scope>NUCLEOTIDE SEQUENCE [LARGE SCALE GENOMIC DNA]</scope>
    <source>
        <strain>BN</strain>
        <strain evidence="3">Sprague-Dawley</strain>
    </source>
</reference>
<sequence length="133" mass="15447">MYLKQVFQCCHRRFRVGLCEEKTSQAAKKRKRLKRGDCHRASMEHAVWDRGKMTTNNSTLNLLQDPVPSTALKALFRHSLGLKHCSKHSLANLAPGEKQPLEQCRQFNRVAERRKPEEALPEWNVIPQSQQEK</sequence>
<proteinExistence type="predicted"/>